<evidence type="ECO:0000313" key="2">
    <source>
        <dbReference type="EMBL" id="ERJ58710.1"/>
    </source>
</evidence>
<dbReference type="AlphaFoldDB" id="U2HTV4"/>
<organism evidence="2 3">
    <name type="scientific">Sphingobacterium paucimobilis HER1398</name>
    <dbReference type="NCBI Taxonomy" id="1346330"/>
    <lineage>
        <taxon>Bacteria</taxon>
        <taxon>Pseudomonadati</taxon>
        <taxon>Bacteroidota</taxon>
        <taxon>Sphingobacteriia</taxon>
        <taxon>Sphingobacteriales</taxon>
        <taxon>Sphingobacteriaceae</taxon>
        <taxon>Sphingobacterium</taxon>
    </lineage>
</organism>
<dbReference type="PATRIC" id="fig|1346330.5.peg.2037"/>
<dbReference type="EMBL" id="ATDL01000015">
    <property type="protein sequence ID" value="ERJ58710.1"/>
    <property type="molecule type" value="Genomic_DNA"/>
</dbReference>
<accession>U2HTV4</accession>
<proteinExistence type="predicted"/>
<name>U2HTV4_9SPHI</name>
<dbReference type="RefSeq" id="WP_021070203.1">
    <property type="nucleotide sequence ID" value="NZ_ATDL01000015.1"/>
</dbReference>
<gene>
    <name evidence="2" type="ORF">M472_08010</name>
</gene>
<sequence length="62" mass="7344">MTKSLDKDQAPGQDKRTKEKDIDYNEHLVHLRIWNKGIMRKLIKMLIKDSLEENGVEIHTNK</sequence>
<dbReference type="Proteomes" id="UP000016584">
    <property type="component" value="Unassembled WGS sequence"/>
</dbReference>
<protein>
    <submittedName>
        <fullName evidence="2">Uncharacterized protein</fullName>
    </submittedName>
</protein>
<reference evidence="2 3" key="1">
    <citation type="journal article" date="2013" name="Genome Announc.">
        <title>The Draft Genome Sequence of Sphingomonas paucimobilis Strain HER1398 (Proteobacteria), Host to the Giant PAU Phage, Indicates That It Is a Member of the Genus Sphingobacterium (Bacteroidetes).</title>
        <authorList>
            <person name="White R.A.III."/>
            <person name="Suttle C.A."/>
        </authorList>
    </citation>
    <scope>NUCLEOTIDE SEQUENCE [LARGE SCALE GENOMIC DNA]</scope>
    <source>
        <strain evidence="2 3">HER1398</strain>
    </source>
</reference>
<feature type="region of interest" description="Disordered" evidence="1">
    <location>
        <begin position="1"/>
        <end position="21"/>
    </location>
</feature>
<keyword evidence="3" id="KW-1185">Reference proteome</keyword>
<evidence type="ECO:0000256" key="1">
    <source>
        <dbReference type="SAM" id="MobiDB-lite"/>
    </source>
</evidence>
<comment type="caution">
    <text evidence="2">The sequence shown here is derived from an EMBL/GenBank/DDBJ whole genome shotgun (WGS) entry which is preliminary data.</text>
</comment>
<evidence type="ECO:0000313" key="3">
    <source>
        <dbReference type="Proteomes" id="UP000016584"/>
    </source>
</evidence>